<keyword evidence="3" id="KW-1185">Reference proteome</keyword>
<name>A0AAW7JLM2_9BACT</name>
<comment type="caution">
    <text evidence="2">The sequence shown here is derived from an EMBL/GenBank/DDBJ whole genome shotgun (WGS) entry which is preliminary data.</text>
</comment>
<organism evidence="2 4">
    <name type="scientific">Leyella lascolaii</name>
    <dbReference type="NCBI Taxonomy" id="1776379"/>
    <lineage>
        <taxon>Bacteria</taxon>
        <taxon>Pseudomonadati</taxon>
        <taxon>Bacteroidota</taxon>
        <taxon>Bacteroidia</taxon>
        <taxon>Bacteroidales</taxon>
        <taxon>Prevotellaceae</taxon>
        <taxon>Leyella</taxon>
    </lineage>
</organism>
<evidence type="ECO:0000313" key="1">
    <source>
        <dbReference type="EMBL" id="MDN0022397.1"/>
    </source>
</evidence>
<protein>
    <submittedName>
        <fullName evidence="2">Uncharacterized protein</fullName>
    </submittedName>
</protein>
<dbReference type="EMBL" id="JAUEIF010000003">
    <property type="protein sequence ID" value="MDN0024996.1"/>
    <property type="molecule type" value="Genomic_DNA"/>
</dbReference>
<dbReference type="AlphaFoldDB" id="A0AAW7JLM2"/>
<proteinExistence type="predicted"/>
<dbReference type="Proteomes" id="UP001167831">
    <property type="component" value="Unassembled WGS sequence"/>
</dbReference>
<sequence>MNTEKNEIFIQVKGIGFTFLLDKRMKHNLISPAFLAFFNLEERQMYSLPENNIGEVNTNPVYDNLQPFLPDYVDSISTNDVFHYVGKKVGRCKDNKLRVCKVFRLGFEHEGCTFSFPFILDKSLDVPAMLGREAFNRINKTLMSYKVET</sequence>
<gene>
    <name evidence="1" type="ORF">QVN81_05080</name>
    <name evidence="2" type="ORF">QVN84_05615</name>
</gene>
<reference evidence="2" key="1">
    <citation type="submission" date="2023-06" db="EMBL/GenBank/DDBJ databases">
        <authorList>
            <person name="Zeman M."/>
            <person name="Kubasova T."/>
            <person name="Jahodarova E."/>
            <person name="Nykrynova M."/>
            <person name="Rychlik I."/>
        </authorList>
    </citation>
    <scope>NUCLEOTIDE SEQUENCE</scope>
    <source>
        <strain evidence="2">ET15</strain>
        <strain evidence="1">ET37</strain>
    </source>
</reference>
<evidence type="ECO:0000313" key="3">
    <source>
        <dbReference type="Proteomes" id="UP001167831"/>
    </source>
</evidence>
<dbReference type="RefSeq" id="WP_084791382.1">
    <property type="nucleotide sequence ID" value="NZ_JAUEIE010000003.1"/>
</dbReference>
<accession>A0AAW7JLM2</accession>
<reference evidence="2" key="2">
    <citation type="submission" date="2023-08" db="EMBL/GenBank/DDBJ databases">
        <title>Identification and characterization of horizontal gene transfer across gut microbiota members of farm animals based on homology search.</title>
        <authorList>
            <person name="Schwarzerova J."/>
            <person name="Nykrynova M."/>
            <person name="Jureckova K."/>
            <person name="Cejkova D."/>
            <person name="Rychlik I."/>
        </authorList>
    </citation>
    <scope>NUCLEOTIDE SEQUENCE</scope>
    <source>
        <strain evidence="2">ET15</strain>
        <strain evidence="1">ET37</strain>
    </source>
</reference>
<dbReference type="EMBL" id="JAUEIE010000003">
    <property type="protein sequence ID" value="MDN0022397.1"/>
    <property type="molecule type" value="Genomic_DNA"/>
</dbReference>
<dbReference type="Proteomes" id="UP001168478">
    <property type="component" value="Unassembled WGS sequence"/>
</dbReference>
<evidence type="ECO:0000313" key="4">
    <source>
        <dbReference type="Proteomes" id="UP001168478"/>
    </source>
</evidence>
<evidence type="ECO:0000313" key="2">
    <source>
        <dbReference type="EMBL" id="MDN0024996.1"/>
    </source>
</evidence>